<evidence type="ECO:0000256" key="3">
    <source>
        <dbReference type="ARBA" id="ARBA00023242"/>
    </source>
</evidence>
<comment type="caution">
    <text evidence="7">The sequence shown here is derived from an EMBL/GenBank/DDBJ whole genome shotgun (WGS) entry which is preliminary data.</text>
</comment>
<protein>
    <recommendedName>
        <fullName evidence="4">Protein MAK16 homolog</fullName>
    </recommendedName>
</protein>
<organism evidence="7 8">
    <name type="scientific">Populus deltoides</name>
    <name type="common">Eastern poplar</name>
    <name type="synonym">Eastern cottonwood</name>
    <dbReference type="NCBI Taxonomy" id="3696"/>
    <lineage>
        <taxon>Eukaryota</taxon>
        <taxon>Viridiplantae</taxon>
        <taxon>Streptophyta</taxon>
        <taxon>Embryophyta</taxon>
        <taxon>Tracheophyta</taxon>
        <taxon>Spermatophyta</taxon>
        <taxon>Magnoliopsida</taxon>
        <taxon>eudicotyledons</taxon>
        <taxon>Gunneridae</taxon>
        <taxon>Pentapetalae</taxon>
        <taxon>rosids</taxon>
        <taxon>fabids</taxon>
        <taxon>Malpighiales</taxon>
        <taxon>Salicaceae</taxon>
        <taxon>Saliceae</taxon>
        <taxon>Populus</taxon>
    </lineage>
</organism>
<sequence length="299" mass="35531">MQHDEVIWQVIRHNHCSFMAKITTGNFCRNPYNITGVCNRSSCPLANSRYATIRDHDGVFYLYMKTIERAHKPNELWERVKLPRNYEKALEIIDKHLMYWPKFLVHKAKQRLTKMTQMRIRMRKLALKTREKIMTTPRKEIKRESRREKKAETAAELDKSIEKELLERLNGGLYGDIHNILPEHFNKILDENELHAVSEDEEYEEEPEIEYVQGYDDLEEEDDIEDFGGFAIDESLKNNDDASEDEEEMDSVDGKRVKRRSESAHQKMEEDERRKSKKKAKVLVEVEHEDASERQRATF</sequence>
<evidence type="ECO:0000256" key="1">
    <source>
        <dbReference type="ARBA" id="ARBA00004123"/>
    </source>
</evidence>
<dbReference type="FunFam" id="3.30.390.110:FF:000001">
    <property type="entry name" value="Protein MAK16 homolog"/>
    <property type="match status" value="1"/>
</dbReference>
<dbReference type="Pfam" id="PF01778">
    <property type="entry name" value="Ribosomal_L28e"/>
    <property type="match status" value="1"/>
</dbReference>
<dbReference type="Proteomes" id="UP000807159">
    <property type="component" value="Chromosome 12"/>
</dbReference>
<feature type="compositionally biased region" description="Acidic residues" evidence="5">
    <location>
        <begin position="241"/>
        <end position="251"/>
    </location>
</feature>
<dbReference type="PIRSF" id="PIRSF003352">
    <property type="entry name" value="MAK16"/>
    <property type="match status" value="1"/>
</dbReference>
<keyword evidence="8" id="KW-1185">Reference proteome</keyword>
<evidence type="ECO:0000313" key="8">
    <source>
        <dbReference type="Proteomes" id="UP000807159"/>
    </source>
</evidence>
<evidence type="ECO:0000259" key="6">
    <source>
        <dbReference type="Pfam" id="PF01778"/>
    </source>
</evidence>
<dbReference type="PANTHER" id="PTHR23405">
    <property type="entry name" value="MAINTENANCE OF KILLER 16 MAK16 PROTEIN-RELATED"/>
    <property type="match status" value="1"/>
</dbReference>
<comment type="similarity">
    <text evidence="2 4">Belongs to the MAK16 family.</text>
</comment>
<evidence type="ECO:0000256" key="2">
    <source>
        <dbReference type="ARBA" id="ARBA00005514"/>
    </source>
</evidence>
<keyword evidence="3 4" id="KW-0539">Nucleus</keyword>
<evidence type="ECO:0000313" key="7">
    <source>
        <dbReference type="EMBL" id="KAH8492980.1"/>
    </source>
</evidence>
<accession>A0A8T2XIZ2</accession>
<feature type="compositionally biased region" description="Basic and acidic residues" evidence="5">
    <location>
        <begin position="252"/>
        <end position="274"/>
    </location>
</feature>
<evidence type="ECO:0000256" key="5">
    <source>
        <dbReference type="SAM" id="MobiDB-lite"/>
    </source>
</evidence>
<feature type="region of interest" description="Disordered" evidence="5">
    <location>
        <begin position="223"/>
        <end position="299"/>
    </location>
</feature>
<dbReference type="PANTHER" id="PTHR23405:SF14">
    <property type="entry name" value="PROTEIN MAK16 HOMOLOG"/>
    <property type="match status" value="1"/>
</dbReference>
<dbReference type="GO" id="GO:0005730">
    <property type="term" value="C:nucleolus"/>
    <property type="evidence" value="ECO:0007669"/>
    <property type="project" value="UniProtKB-UniRule"/>
</dbReference>
<dbReference type="Pfam" id="PF04874">
    <property type="entry name" value="Mak16"/>
    <property type="match status" value="1"/>
</dbReference>
<feature type="domain" description="Ribosomal eL28/Mak16" evidence="6">
    <location>
        <begin position="6"/>
        <end position="118"/>
    </location>
</feature>
<dbReference type="AlphaFoldDB" id="A0A8T2XIZ2"/>
<gene>
    <name evidence="7" type="ORF">H0E87_022295</name>
</gene>
<comment type="subcellular location">
    <subcellularLocation>
        <location evidence="1">Nucleus</location>
    </subcellularLocation>
</comment>
<dbReference type="GO" id="GO:0000460">
    <property type="term" value="P:maturation of 5.8S rRNA"/>
    <property type="evidence" value="ECO:0007669"/>
    <property type="project" value="TreeGrafter"/>
</dbReference>
<dbReference type="GO" id="GO:0000470">
    <property type="term" value="P:maturation of LSU-rRNA"/>
    <property type="evidence" value="ECO:0007669"/>
    <property type="project" value="TreeGrafter"/>
</dbReference>
<dbReference type="EMBL" id="JACEGQ020000012">
    <property type="protein sequence ID" value="KAH8492980.1"/>
    <property type="molecule type" value="Genomic_DNA"/>
</dbReference>
<name>A0A8T2XIZ2_POPDE</name>
<evidence type="ECO:0000256" key="4">
    <source>
        <dbReference type="PIRNR" id="PIRNR003352"/>
    </source>
</evidence>
<dbReference type="GO" id="GO:0030687">
    <property type="term" value="C:preribosome, large subunit precursor"/>
    <property type="evidence" value="ECO:0007669"/>
    <property type="project" value="TreeGrafter"/>
</dbReference>
<feature type="compositionally biased region" description="Basic and acidic residues" evidence="5">
    <location>
        <begin position="282"/>
        <end position="299"/>
    </location>
</feature>
<dbReference type="InterPro" id="IPR029004">
    <property type="entry name" value="Ribosomal_eL28/Mak16"/>
</dbReference>
<dbReference type="Gene3D" id="3.30.390.110">
    <property type="match status" value="1"/>
</dbReference>
<reference evidence="7" key="1">
    <citation type="journal article" date="2021" name="J. Hered.">
        <title>Genome Assembly of Salicaceae Populus deltoides (Eastern Cottonwood) I-69 Based on Nanopore Sequencing and Hi-C Technologies.</title>
        <authorList>
            <person name="Bai S."/>
            <person name="Wu H."/>
            <person name="Zhang J."/>
            <person name="Pan Z."/>
            <person name="Zhao W."/>
            <person name="Li Z."/>
            <person name="Tong C."/>
        </authorList>
    </citation>
    <scope>NUCLEOTIDE SEQUENCE</scope>
    <source>
        <tissue evidence="7">Leaf</tissue>
    </source>
</reference>
<proteinExistence type="inferred from homology"/>
<dbReference type="InterPro" id="IPR006958">
    <property type="entry name" value="Mak16"/>
</dbReference>